<keyword evidence="9" id="KW-1185">Reference proteome</keyword>
<dbReference type="InterPro" id="IPR037185">
    <property type="entry name" value="EmrE-like"/>
</dbReference>
<dbReference type="Pfam" id="PF00893">
    <property type="entry name" value="Multi_Drug_Res"/>
    <property type="match status" value="1"/>
</dbReference>
<dbReference type="Gene3D" id="1.10.3730.20">
    <property type="match status" value="1"/>
</dbReference>
<sequence>MNRDWMFVFGAGFFEILWVIGLKHSSNWVSWIGTVIAIYISTDLLIRSTKRLPVSTVYAVFTGIGTMGTVLAEILIFEEPFSWIKLFLILLLLSGVFGLKMVTKEGSDEKGEAT</sequence>
<name>A0ABT0WHZ7_9BACI</name>
<evidence type="ECO:0000313" key="8">
    <source>
        <dbReference type="EMBL" id="MCM2535934.1"/>
    </source>
</evidence>
<dbReference type="SUPFAM" id="SSF103481">
    <property type="entry name" value="Multidrug resistance efflux transporter EmrE"/>
    <property type="match status" value="1"/>
</dbReference>
<reference evidence="8 9" key="1">
    <citation type="submission" date="2022-06" db="EMBL/GenBank/DDBJ databases">
        <authorList>
            <person name="Jeon C.O."/>
        </authorList>
    </citation>
    <scope>NUCLEOTIDE SEQUENCE [LARGE SCALE GENOMIC DNA]</scope>
    <source>
        <strain evidence="8 9">KCTC 13943</strain>
    </source>
</reference>
<evidence type="ECO:0000313" key="9">
    <source>
        <dbReference type="Proteomes" id="UP001523262"/>
    </source>
</evidence>
<keyword evidence="5 7" id="KW-0472">Membrane</keyword>
<protein>
    <submittedName>
        <fullName evidence="8">Multidrug efflux SMR transporter</fullName>
    </submittedName>
</protein>
<dbReference type="InterPro" id="IPR045324">
    <property type="entry name" value="Small_multidrug_res"/>
</dbReference>
<gene>
    <name evidence="8" type="ORF">NDK43_31145</name>
</gene>
<evidence type="ECO:0000256" key="5">
    <source>
        <dbReference type="ARBA" id="ARBA00023136"/>
    </source>
</evidence>
<evidence type="ECO:0000256" key="7">
    <source>
        <dbReference type="SAM" id="Phobius"/>
    </source>
</evidence>
<feature type="transmembrane region" description="Helical" evidence="7">
    <location>
        <begin position="5"/>
        <end position="22"/>
    </location>
</feature>
<keyword evidence="2" id="KW-1003">Cell membrane</keyword>
<dbReference type="EMBL" id="JAMQCR010000003">
    <property type="protein sequence ID" value="MCM2535934.1"/>
    <property type="molecule type" value="Genomic_DNA"/>
</dbReference>
<evidence type="ECO:0000256" key="3">
    <source>
        <dbReference type="ARBA" id="ARBA00022692"/>
    </source>
</evidence>
<keyword evidence="3 6" id="KW-0812">Transmembrane</keyword>
<feature type="transmembrane region" description="Helical" evidence="7">
    <location>
        <begin position="58"/>
        <end position="77"/>
    </location>
</feature>
<dbReference type="Proteomes" id="UP001523262">
    <property type="component" value="Unassembled WGS sequence"/>
</dbReference>
<evidence type="ECO:0000256" key="6">
    <source>
        <dbReference type="RuleBase" id="RU003942"/>
    </source>
</evidence>
<dbReference type="PANTHER" id="PTHR30561:SF7">
    <property type="entry name" value="GUANIDINIUM EFFLUX SYSTEM SUBUNIT GDNC-RELATED"/>
    <property type="match status" value="1"/>
</dbReference>
<evidence type="ECO:0000256" key="1">
    <source>
        <dbReference type="ARBA" id="ARBA00004651"/>
    </source>
</evidence>
<dbReference type="InterPro" id="IPR000390">
    <property type="entry name" value="Small_drug/metabolite_transptr"/>
</dbReference>
<comment type="subcellular location">
    <subcellularLocation>
        <location evidence="1 6">Cell membrane</location>
        <topology evidence="1 6">Multi-pass membrane protein</topology>
    </subcellularLocation>
</comment>
<comment type="similarity">
    <text evidence="6">Belongs to the drug/metabolite transporter (DMT) superfamily. Small multidrug resistance (SMR) (TC 2.A.7.1) family.</text>
</comment>
<organism evidence="8 9">
    <name type="scientific">Neobacillus pocheonensis</name>
    <dbReference type="NCBI Taxonomy" id="363869"/>
    <lineage>
        <taxon>Bacteria</taxon>
        <taxon>Bacillati</taxon>
        <taxon>Bacillota</taxon>
        <taxon>Bacilli</taxon>
        <taxon>Bacillales</taxon>
        <taxon>Bacillaceae</taxon>
        <taxon>Neobacillus</taxon>
    </lineage>
</organism>
<accession>A0ABT0WHZ7</accession>
<proteinExistence type="inferred from homology"/>
<feature type="transmembrane region" description="Helical" evidence="7">
    <location>
        <begin position="83"/>
        <end position="102"/>
    </location>
</feature>
<comment type="caution">
    <text evidence="8">The sequence shown here is derived from an EMBL/GenBank/DDBJ whole genome shotgun (WGS) entry which is preliminary data.</text>
</comment>
<feature type="transmembrane region" description="Helical" evidence="7">
    <location>
        <begin position="28"/>
        <end position="46"/>
    </location>
</feature>
<dbReference type="PANTHER" id="PTHR30561">
    <property type="entry name" value="SMR FAMILY PROTON-DEPENDENT DRUG EFFLUX TRANSPORTER SUGE"/>
    <property type="match status" value="1"/>
</dbReference>
<keyword evidence="4 7" id="KW-1133">Transmembrane helix</keyword>
<evidence type="ECO:0000256" key="4">
    <source>
        <dbReference type="ARBA" id="ARBA00022989"/>
    </source>
</evidence>
<evidence type="ECO:0000256" key="2">
    <source>
        <dbReference type="ARBA" id="ARBA00022475"/>
    </source>
</evidence>